<sequence length="581" mass="60833">MIQFNMIQFKKSPVALSVIIATTMLSACGGGGSDQDSQASNSTSFTGLVIDDAISGSYVYPDLNGNGVQDSFEKGGATNSEGRFSFSVGLTNQLTLQSIGGTDTATQESWDGSLSNVIDTSSTQTTLNLTPLTTMATSLATNSDLSLSIAQAQERVLVAVFGQTGTPTIDLNTYNYITQTGSDSNAVTMRQAAVKLAQTVEAGNRVLNNAAESVNGIELGSTGVEARTNDASSFIYDSIAAQLTSPSSADNFLSSLETQNLSTIITTAKTSFQQDIINTHTNVNTTSLQAALDAAEARARQAAESTARVADDYLDQATNESLFKTASILTATVVEKADQGADVGTLNAYGVNIINSNILLSDFDNEIRLKTVDVGLLEDQLGDGTITTGNLNTIVEVAALEDISSDIWSNQFLSMSGQDSSTEKGRVILFFDAYSESAGKGNAKVCYAFKDGSEEQTGLIEAEWTKVGEEVVEVTSAYGNFQIKAYRVQAVATADTGKYLGLGTPGAPGSSEYGNFLFTSSAFDENATWYSDIVGDSTAKDTAAGWGLASYTSSPSNGDGCKSFTASGVNGGNAFLTVNVF</sequence>
<evidence type="ECO:0000313" key="3">
    <source>
        <dbReference type="Proteomes" id="UP000001062"/>
    </source>
</evidence>
<keyword evidence="3" id="KW-1185">Reference proteome</keyword>
<dbReference type="OrthoDB" id="5697523at2"/>
<organism evidence="2 3">
    <name type="scientific">Marinomonas mediterranea (strain ATCC 700492 / JCM 21426 / NBRC 103028 / MMB-1)</name>
    <dbReference type="NCBI Taxonomy" id="717774"/>
    <lineage>
        <taxon>Bacteria</taxon>
        <taxon>Pseudomonadati</taxon>
        <taxon>Pseudomonadota</taxon>
        <taxon>Gammaproteobacteria</taxon>
        <taxon>Oceanospirillales</taxon>
        <taxon>Oceanospirillaceae</taxon>
        <taxon>Marinomonas</taxon>
    </lineage>
</organism>
<protein>
    <submittedName>
        <fullName evidence="2">Uncharacterized protein</fullName>
    </submittedName>
</protein>
<keyword evidence="1" id="KW-0732">Signal</keyword>
<name>F2K4G1_MARM1</name>
<dbReference type="RefSeq" id="WP_013660165.1">
    <property type="nucleotide sequence ID" value="NC_015276.1"/>
</dbReference>
<dbReference type="HOGENOM" id="CLU_469139_0_0_6"/>
<feature type="chain" id="PRO_5003284639" evidence="1">
    <location>
        <begin position="28"/>
        <end position="581"/>
    </location>
</feature>
<dbReference type="EMBL" id="CP002583">
    <property type="protein sequence ID" value="ADZ90260.1"/>
    <property type="molecule type" value="Genomic_DNA"/>
</dbReference>
<reference evidence="2 3" key="1">
    <citation type="journal article" date="2012" name="Stand. Genomic Sci.">
        <title>Complete genome sequence of the melanogenic marine bacterium Marinomonas mediterranea type strain (MMB-1(T)).</title>
        <authorList>
            <person name="Lucas-Elio P."/>
            <person name="Goodwin L."/>
            <person name="Woyke T."/>
            <person name="Pitluck S."/>
            <person name="Nolan M."/>
            <person name="Kyrpides N.C."/>
            <person name="Detter J.C."/>
            <person name="Copeland A."/>
            <person name="Teshima H."/>
            <person name="Bruce D."/>
            <person name="Detter C."/>
            <person name="Tapia R."/>
            <person name="Han S."/>
            <person name="Land M.L."/>
            <person name="Ivanova N."/>
            <person name="Mikhailova N."/>
            <person name="Johnston A.W."/>
            <person name="Sanchez-Amat A."/>
        </authorList>
    </citation>
    <scope>NUCLEOTIDE SEQUENCE [LARGE SCALE GENOMIC DNA]</scope>
    <source>
        <strain evidence="3">ATCC 700492 / JCM 21426 / NBRC 103028 / MMB-1</strain>
    </source>
</reference>
<feature type="signal peptide" evidence="1">
    <location>
        <begin position="1"/>
        <end position="27"/>
    </location>
</feature>
<gene>
    <name evidence="2" type="ordered locus">Marme_0985</name>
</gene>
<dbReference type="AlphaFoldDB" id="F2K4G1"/>
<evidence type="ECO:0000256" key="1">
    <source>
        <dbReference type="SAM" id="SignalP"/>
    </source>
</evidence>
<dbReference type="PATRIC" id="fig|717774.3.peg.1027"/>
<accession>F2K4G1</accession>
<dbReference type="Proteomes" id="UP000001062">
    <property type="component" value="Chromosome"/>
</dbReference>
<dbReference type="KEGG" id="mme:Marme_0985"/>
<dbReference type="eggNOG" id="ENOG503377M">
    <property type="taxonomic scope" value="Bacteria"/>
</dbReference>
<proteinExistence type="predicted"/>
<dbReference type="STRING" id="717774.Marme_0985"/>
<evidence type="ECO:0000313" key="2">
    <source>
        <dbReference type="EMBL" id="ADZ90260.1"/>
    </source>
</evidence>